<dbReference type="CDD" id="cd15567">
    <property type="entry name" value="PHD4_NSD"/>
    <property type="match status" value="1"/>
</dbReference>
<dbReference type="Pfam" id="PF00628">
    <property type="entry name" value="PHD"/>
    <property type="match status" value="1"/>
</dbReference>
<dbReference type="GO" id="GO:0006357">
    <property type="term" value="P:regulation of transcription by RNA polymerase II"/>
    <property type="evidence" value="ECO:0007669"/>
    <property type="project" value="TreeGrafter"/>
</dbReference>
<dbReference type="SMART" id="SM00249">
    <property type="entry name" value="PHD"/>
    <property type="match status" value="2"/>
</dbReference>
<feature type="region of interest" description="Disordered" evidence="7">
    <location>
        <begin position="120"/>
        <end position="153"/>
    </location>
</feature>
<keyword evidence="2" id="KW-0479">Metal-binding</keyword>
<dbReference type="Gene3D" id="3.40.630.30">
    <property type="match status" value="1"/>
</dbReference>
<dbReference type="Pfam" id="PF16135">
    <property type="entry name" value="TDBD"/>
    <property type="match status" value="1"/>
</dbReference>
<feature type="region of interest" description="Disordered" evidence="7">
    <location>
        <begin position="576"/>
        <end position="600"/>
    </location>
</feature>
<dbReference type="InterPro" id="IPR019787">
    <property type="entry name" value="Znf_PHD-finger"/>
</dbReference>
<dbReference type="PROSITE" id="PS50016">
    <property type="entry name" value="ZF_PHD_2"/>
    <property type="match status" value="1"/>
</dbReference>
<dbReference type="SUPFAM" id="SSF55729">
    <property type="entry name" value="Acyl-CoA N-acyltransferases (Nat)"/>
    <property type="match status" value="1"/>
</dbReference>
<dbReference type="InterPro" id="IPR042163">
    <property type="entry name" value="PHF12"/>
</dbReference>
<dbReference type="PANTHER" id="PTHR46309:SF5">
    <property type="entry name" value="GNAT FAMILY ACETYLTRANSFERASE"/>
    <property type="match status" value="1"/>
</dbReference>
<feature type="domain" description="PHD-type" evidence="9">
    <location>
        <begin position="266"/>
        <end position="311"/>
    </location>
</feature>
<dbReference type="AlphaFoldDB" id="A0A498JPW7"/>
<keyword evidence="5" id="KW-0539">Nucleus</keyword>
<dbReference type="InterPro" id="IPR001965">
    <property type="entry name" value="Znf_PHD"/>
</dbReference>
<dbReference type="InterPro" id="IPR016181">
    <property type="entry name" value="Acyl_CoA_acyltransferase"/>
</dbReference>
<dbReference type="GO" id="GO:0008270">
    <property type="term" value="F:zinc ion binding"/>
    <property type="evidence" value="ECO:0007669"/>
    <property type="project" value="UniProtKB-KW"/>
</dbReference>
<organism evidence="10 11">
    <name type="scientific">Malus domestica</name>
    <name type="common">Apple</name>
    <name type="synonym">Pyrus malus</name>
    <dbReference type="NCBI Taxonomy" id="3750"/>
    <lineage>
        <taxon>Eukaryota</taxon>
        <taxon>Viridiplantae</taxon>
        <taxon>Streptophyta</taxon>
        <taxon>Embryophyta</taxon>
        <taxon>Tracheophyta</taxon>
        <taxon>Spermatophyta</taxon>
        <taxon>Magnoliopsida</taxon>
        <taxon>eudicotyledons</taxon>
        <taxon>Gunneridae</taxon>
        <taxon>Pentapetalae</taxon>
        <taxon>rosids</taxon>
        <taxon>fabids</taxon>
        <taxon>Rosales</taxon>
        <taxon>Rosaceae</taxon>
        <taxon>Amygdaloideae</taxon>
        <taxon>Maleae</taxon>
        <taxon>Malus</taxon>
    </lineage>
</organism>
<dbReference type="Proteomes" id="UP000290289">
    <property type="component" value="Chromosome 6"/>
</dbReference>
<feature type="transmembrane region" description="Helical" evidence="8">
    <location>
        <begin position="12"/>
        <end position="33"/>
    </location>
</feature>
<gene>
    <name evidence="10" type="ORF">DVH24_035853</name>
</gene>
<evidence type="ECO:0000256" key="7">
    <source>
        <dbReference type="SAM" id="MobiDB-lite"/>
    </source>
</evidence>
<evidence type="ECO:0000256" key="5">
    <source>
        <dbReference type="ARBA" id="ARBA00023242"/>
    </source>
</evidence>
<comment type="caution">
    <text evidence="10">The sequence shown here is derived from an EMBL/GenBank/DDBJ whole genome shotgun (WGS) entry which is preliminary data.</text>
</comment>
<sequence length="600" mass="68526">METNKNQPADYMVIYAYISFIVTFFLKLFFSFLQTKITKGEYCWSKTMVYKLRERKENLVYPSFCSSSESEYETGADISDDPEYTRKPSSARRYPTDVQQMAEMARLAASSTGNLQLRRLKQSHPRKSSMPRTKAQAQSSNRDHAGSSRHRRENFEDKRTILSWLIDLHMIADNSPVFYTGQTELIGFITRAGILCTCCYKIVTVWDFEVHAKSDLRRPYEHMLVKSNGKSLQQCLKEAWLEHIESAPQFGFNHIKHRTKAADQNDDSCMICADGGDLMCCEKCPSACHPSCMNMESVPEGAWFCPYCICEHCETDDGKFLICSQCEKKFHWNCSLPNEIDLNRSSSSFCGESCSEIFHKLELIAGIKNHLDEGYSWTLLKREDISLGGPTESLHKKLECNSKIAVAGILMDQCFETIIDRYTRTNVVQSVIYSRGSNLSRINFQGFYTAILEKDDEIVSAASIRIHGKKMAEMPFVATQTKYRQQGALRKLLVCIESALSSLKVENLVIPASTEVVDMWTKKFNFCHVESSLQKKIVSENTLMFPKAVRLQKSLLDAQEADTAAMEVDVVQNEHHQHRYERPPFIDLNQDPSEEDIDAS</sequence>
<protein>
    <recommendedName>
        <fullName evidence="9">PHD-type domain-containing protein</fullName>
    </recommendedName>
</protein>
<comment type="subcellular location">
    <subcellularLocation>
        <location evidence="1">Nucleus</location>
    </subcellularLocation>
</comment>
<dbReference type="InterPro" id="IPR011011">
    <property type="entry name" value="Znf_FYVE_PHD"/>
</dbReference>
<dbReference type="Pfam" id="PF23209">
    <property type="entry name" value="IDM1_C"/>
    <property type="match status" value="1"/>
</dbReference>
<dbReference type="GO" id="GO:0005634">
    <property type="term" value="C:nucleus"/>
    <property type="evidence" value="ECO:0007669"/>
    <property type="project" value="UniProtKB-SubCell"/>
</dbReference>
<evidence type="ECO:0000313" key="10">
    <source>
        <dbReference type="EMBL" id="RXH97185.1"/>
    </source>
</evidence>
<dbReference type="InterPro" id="IPR032308">
    <property type="entry name" value="TDBD"/>
</dbReference>
<keyword evidence="11" id="KW-1185">Reference proteome</keyword>
<evidence type="ECO:0000313" key="11">
    <source>
        <dbReference type="Proteomes" id="UP000290289"/>
    </source>
</evidence>
<feature type="compositionally biased region" description="Basic residues" evidence="7">
    <location>
        <begin position="120"/>
        <end position="129"/>
    </location>
</feature>
<dbReference type="SUPFAM" id="SSF57903">
    <property type="entry name" value="FYVE/PHD zinc finger"/>
    <property type="match status" value="1"/>
</dbReference>
<dbReference type="PANTHER" id="PTHR46309">
    <property type="entry name" value="PHD FINGER PROTEIN 12"/>
    <property type="match status" value="1"/>
</dbReference>
<evidence type="ECO:0000256" key="6">
    <source>
        <dbReference type="PROSITE-ProRule" id="PRU00146"/>
    </source>
</evidence>
<keyword evidence="8" id="KW-1133">Transmembrane helix</keyword>
<dbReference type="InterPro" id="IPR013083">
    <property type="entry name" value="Znf_RING/FYVE/PHD"/>
</dbReference>
<evidence type="ECO:0000256" key="1">
    <source>
        <dbReference type="ARBA" id="ARBA00004123"/>
    </source>
</evidence>
<feature type="region of interest" description="Disordered" evidence="7">
    <location>
        <begin position="72"/>
        <end position="94"/>
    </location>
</feature>
<dbReference type="EMBL" id="RDQH01000332">
    <property type="protein sequence ID" value="RXH97185.1"/>
    <property type="molecule type" value="Genomic_DNA"/>
</dbReference>
<feature type="compositionally biased region" description="Acidic residues" evidence="7">
    <location>
        <begin position="72"/>
        <end position="82"/>
    </location>
</feature>
<keyword evidence="4" id="KW-0862">Zinc</keyword>
<evidence type="ECO:0000256" key="3">
    <source>
        <dbReference type="ARBA" id="ARBA00022771"/>
    </source>
</evidence>
<evidence type="ECO:0000256" key="4">
    <source>
        <dbReference type="ARBA" id="ARBA00022833"/>
    </source>
</evidence>
<dbReference type="Gene3D" id="3.30.40.10">
    <property type="entry name" value="Zinc/RING finger domain, C3HC4 (zinc finger)"/>
    <property type="match status" value="1"/>
</dbReference>
<evidence type="ECO:0000259" key="9">
    <source>
        <dbReference type="PROSITE" id="PS50016"/>
    </source>
</evidence>
<reference evidence="10 11" key="1">
    <citation type="submission" date="2018-10" db="EMBL/GenBank/DDBJ databases">
        <title>A high-quality apple genome assembly.</title>
        <authorList>
            <person name="Hu J."/>
        </authorList>
    </citation>
    <scope>NUCLEOTIDE SEQUENCE [LARGE SCALE GENOMIC DNA]</scope>
    <source>
        <strain evidence="11">cv. HFTH1</strain>
        <tissue evidence="10">Young leaf</tissue>
    </source>
</reference>
<name>A0A498JPW7_MALDO</name>
<dbReference type="GO" id="GO:0003714">
    <property type="term" value="F:transcription corepressor activity"/>
    <property type="evidence" value="ECO:0007669"/>
    <property type="project" value="InterPro"/>
</dbReference>
<keyword evidence="8" id="KW-0472">Membrane</keyword>
<evidence type="ECO:0000256" key="8">
    <source>
        <dbReference type="SAM" id="Phobius"/>
    </source>
</evidence>
<keyword evidence="8" id="KW-0812">Transmembrane</keyword>
<keyword evidence="3 6" id="KW-0863">Zinc-finger</keyword>
<accession>A0A498JPW7</accession>
<evidence type="ECO:0000256" key="2">
    <source>
        <dbReference type="ARBA" id="ARBA00022723"/>
    </source>
</evidence>
<proteinExistence type="predicted"/>
<dbReference type="InterPro" id="IPR056511">
    <property type="entry name" value="IDM1_C"/>
</dbReference>